<dbReference type="Proteomes" id="UP000324748">
    <property type="component" value="Unassembled WGS sequence"/>
</dbReference>
<evidence type="ECO:0000313" key="1">
    <source>
        <dbReference type="EMBL" id="KAA1098480.1"/>
    </source>
</evidence>
<dbReference type="EMBL" id="VSWC01000066">
    <property type="protein sequence ID" value="KAA1098480.1"/>
    <property type="molecule type" value="Genomic_DNA"/>
</dbReference>
<dbReference type="AlphaFoldDB" id="A0A5B0PCU5"/>
<sequence length="356" mass="39430">MNASSDVAHDQVLLMSRVVENLSTEPVTHSPQQEPPHASTDGYSVQAETFEFEVITPYDQEPHSQICLEEEGLELLDIGGSAELFSPTHMGPHHGVYSIDHDKIEDYYLSHRPERRNVYPLPSGRQPWLIPSLEPLIADVALAKSRLLITKTHCLYPEKSALIPFSSCLIGFRLVVHPCHPKARLKHVKITLTLHAKEPGPTSSSPIIKSIYPLDGRIHETGERTSVHALRENSVKLNLGVDPYGTATLTHAQSVAQGSYTVPYVLSSGVNTNILLITMDEDSSLKGGVAPSLYFAALLEFPTNTAKSFQAHLQVASQAQKDHPFKMWCSPKWVWGCYPAHTPFELMSYLTVILAL</sequence>
<name>A0A5B0PCU5_PUCGR</name>
<comment type="caution">
    <text evidence="1">The sequence shown here is derived from an EMBL/GenBank/DDBJ whole genome shotgun (WGS) entry which is preliminary data.</text>
</comment>
<accession>A0A5B0PCU5</accession>
<keyword evidence="2" id="KW-1185">Reference proteome</keyword>
<protein>
    <submittedName>
        <fullName evidence="1">Uncharacterized protein</fullName>
    </submittedName>
</protein>
<gene>
    <name evidence="1" type="ORF">PGT21_035666</name>
</gene>
<dbReference type="OrthoDB" id="2505154at2759"/>
<organism evidence="1 2">
    <name type="scientific">Puccinia graminis f. sp. tritici</name>
    <dbReference type="NCBI Taxonomy" id="56615"/>
    <lineage>
        <taxon>Eukaryota</taxon>
        <taxon>Fungi</taxon>
        <taxon>Dikarya</taxon>
        <taxon>Basidiomycota</taxon>
        <taxon>Pucciniomycotina</taxon>
        <taxon>Pucciniomycetes</taxon>
        <taxon>Pucciniales</taxon>
        <taxon>Pucciniaceae</taxon>
        <taxon>Puccinia</taxon>
    </lineage>
</organism>
<proteinExistence type="predicted"/>
<reference evidence="1 2" key="1">
    <citation type="submission" date="2019-05" db="EMBL/GenBank/DDBJ databases">
        <title>Emergence of the Ug99 lineage of the wheat stem rust pathogen through somatic hybridization.</title>
        <authorList>
            <person name="Li F."/>
            <person name="Upadhyaya N.M."/>
            <person name="Sperschneider J."/>
            <person name="Matny O."/>
            <person name="Nguyen-Phuc H."/>
            <person name="Mago R."/>
            <person name="Raley C."/>
            <person name="Miller M.E."/>
            <person name="Silverstein K.A.T."/>
            <person name="Henningsen E."/>
            <person name="Hirsch C.D."/>
            <person name="Visser B."/>
            <person name="Pretorius Z.A."/>
            <person name="Steffenson B.J."/>
            <person name="Schwessinger B."/>
            <person name="Dodds P.N."/>
            <person name="Figueroa M."/>
        </authorList>
    </citation>
    <scope>NUCLEOTIDE SEQUENCE [LARGE SCALE GENOMIC DNA]</scope>
    <source>
        <strain evidence="1">21-0</strain>
    </source>
</reference>
<evidence type="ECO:0000313" key="2">
    <source>
        <dbReference type="Proteomes" id="UP000324748"/>
    </source>
</evidence>